<organism evidence="3 4">
    <name type="scientific">Bacillus thuringiensis</name>
    <dbReference type="NCBI Taxonomy" id="1428"/>
    <lineage>
        <taxon>Bacteria</taxon>
        <taxon>Bacillati</taxon>
        <taxon>Bacillota</taxon>
        <taxon>Bacilli</taxon>
        <taxon>Bacillales</taxon>
        <taxon>Bacillaceae</taxon>
        <taxon>Bacillus</taxon>
        <taxon>Bacillus cereus group</taxon>
    </lineage>
</organism>
<sequence>MKNVKFFLMSWLCIHVCLFFPLQSQAEEQIEPDQKINEVNVQEEKSEQVETKQDEEKQKEVEQKEVKQQEVEQKEVKQQEVEQKEVVNKQLGERKIETEQGIVTVNKPELKVGEEVRIAVEPNGKNIQSMKGILQLQKNGEQYAQERMLSFEYDEETKSWVANYKAGDFDLQGDWNLQLFQSYKENEKEDLIKNELKVPLIRIKNETPTIDKELPKLQEVTIDEVKENLVERKQGDSIHIRVKASDIESAVKEVRVTLKGKENKELSFLLDYNKYDMDWQKVFEITEELPAGPYELHVEIIDAAGNKLVEESEYTISILAPKNEDDKKIEEKEKEDKLDNKLENELEDKKENEKQEDLKVKNPLPEEKLPVVQIPKQDEKVNKFIKEPLKEKEEFTYVIKEPFEDNKEVHKAKDQKEKNNKQVASKKKEQKEESKDKKEEKGEQGVQASDVFTIMSGLFVLFLVLKSNKEWG</sequence>
<evidence type="ECO:0000313" key="3">
    <source>
        <dbReference type="EMBL" id="AQY38121.1"/>
    </source>
</evidence>
<name>A0A9W3TB61_BACTU</name>
<evidence type="ECO:0000313" key="4">
    <source>
        <dbReference type="Proteomes" id="UP000191057"/>
    </source>
</evidence>
<gene>
    <name evidence="3" type="ORF">B4918_08900</name>
</gene>
<feature type="compositionally biased region" description="Basic and acidic residues" evidence="1">
    <location>
        <begin position="406"/>
        <end position="443"/>
    </location>
</feature>
<feature type="region of interest" description="Disordered" evidence="1">
    <location>
        <begin position="406"/>
        <end position="446"/>
    </location>
</feature>
<feature type="region of interest" description="Disordered" evidence="1">
    <location>
        <begin position="40"/>
        <end position="77"/>
    </location>
</feature>
<dbReference type="RefSeq" id="WP_000800058.1">
    <property type="nucleotide sequence ID" value="NZ_JARSYF010000022.1"/>
</dbReference>
<dbReference type="EMBL" id="CP020002">
    <property type="protein sequence ID" value="AQY38121.1"/>
    <property type="molecule type" value="Genomic_DNA"/>
</dbReference>
<feature type="region of interest" description="Disordered" evidence="1">
    <location>
        <begin position="327"/>
        <end position="364"/>
    </location>
</feature>
<proteinExistence type="predicted"/>
<reference evidence="3 4" key="1">
    <citation type="submission" date="2017-03" db="EMBL/GenBank/DDBJ databases">
        <title>Complete genome sequence of Bacillus thuringiensis L-7601, a novel melanin producing strain.</title>
        <authorList>
            <person name="Cai J."/>
            <person name="Cao Z."/>
            <person name="Tan T."/>
        </authorList>
    </citation>
    <scope>NUCLEOTIDE SEQUENCE [LARGE SCALE GENOMIC DNA]</scope>
    <source>
        <strain evidence="3 4">L-7601</strain>
    </source>
</reference>
<feature type="chain" id="PRO_5043344325" evidence="2">
    <location>
        <begin position="27"/>
        <end position="472"/>
    </location>
</feature>
<protein>
    <submittedName>
        <fullName evidence="3">Transglycosylase</fullName>
    </submittedName>
</protein>
<evidence type="ECO:0000256" key="2">
    <source>
        <dbReference type="SAM" id="SignalP"/>
    </source>
</evidence>
<accession>A0A9W3TB61</accession>
<dbReference type="Proteomes" id="UP000191057">
    <property type="component" value="Chromosome"/>
</dbReference>
<keyword evidence="2" id="KW-0732">Signal</keyword>
<dbReference type="AlphaFoldDB" id="A0A9W3TB61"/>
<evidence type="ECO:0000256" key="1">
    <source>
        <dbReference type="SAM" id="MobiDB-lite"/>
    </source>
</evidence>
<feature type="signal peptide" evidence="2">
    <location>
        <begin position="1"/>
        <end position="26"/>
    </location>
</feature>